<dbReference type="PANTHER" id="PTHR43643:SF6">
    <property type="entry name" value="HISTIDINOL-PHOSPHATE AMINOTRANSFERASE"/>
    <property type="match status" value="1"/>
</dbReference>
<dbReference type="EMBL" id="BMGH01000001">
    <property type="protein sequence ID" value="GGD17622.1"/>
    <property type="molecule type" value="Genomic_DNA"/>
</dbReference>
<evidence type="ECO:0000256" key="3">
    <source>
        <dbReference type="ARBA" id="ARBA00012748"/>
    </source>
</evidence>
<dbReference type="Pfam" id="PF00155">
    <property type="entry name" value="Aminotran_1_2"/>
    <property type="match status" value="1"/>
</dbReference>
<keyword evidence="8" id="KW-0368">Histidine biosynthesis</keyword>
<evidence type="ECO:0000256" key="9">
    <source>
        <dbReference type="ARBA" id="ARBA00047481"/>
    </source>
</evidence>
<protein>
    <recommendedName>
        <fullName evidence="3">histidinol-phosphate transaminase</fullName>
        <ecNumber evidence="3">2.6.1.9</ecNumber>
    </recommendedName>
</protein>
<comment type="similarity">
    <text evidence="2">Belongs to the class-II pyridoxal-phosphate-dependent aminotransferase family. Histidinol-phosphate aminotransferase subfamily.</text>
</comment>
<keyword evidence="5" id="KW-0028">Amino-acid biosynthesis</keyword>
<gene>
    <name evidence="11" type="ORF">GCM10011342_28050</name>
</gene>
<dbReference type="AlphaFoldDB" id="A0A8J2V5Z7"/>
<dbReference type="InterPro" id="IPR050106">
    <property type="entry name" value="HistidinolP_aminotransfase"/>
</dbReference>
<evidence type="ECO:0000256" key="6">
    <source>
        <dbReference type="ARBA" id="ARBA00022679"/>
    </source>
</evidence>
<proteinExistence type="inferred from homology"/>
<dbReference type="SUPFAM" id="SSF53383">
    <property type="entry name" value="PLP-dependent transferases"/>
    <property type="match status" value="1"/>
</dbReference>
<comment type="pathway">
    <text evidence="1">Amino-acid biosynthesis; L-histidine biosynthesis; L-histidine from 5-phospho-alpha-D-ribose 1-diphosphate: step 7/9.</text>
</comment>
<dbReference type="GO" id="GO:0030170">
    <property type="term" value="F:pyridoxal phosphate binding"/>
    <property type="evidence" value="ECO:0007669"/>
    <property type="project" value="InterPro"/>
</dbReference>
<dbReference type="InterPro" id="IPR015422">
    <property type="entry name" value="PyrdxlP-dep_Trfase_small"/>
</dbReference>
<evidence type="ECO:0000313" key="11">
    <source>
        <dbReference type="EMBL" id="GGD17622.1"/>
    </source>
</evidence>
<accession>A0A8J2V5Z7</accession>
<dbReference type="InterPro" id="IPR006311">
    <property type="entry name" value="TAT_signal"/>
</dbReference>
<dbReference type="RefSeq" id="WP_188157815.1">
    <property type="nucleotide sequence ID" value="NZ_BMGH01000001.1"/>
</dbReference>
<comment type="caution">
    <text evidence="11">The sequence shown here is derived from an EMBL/GenBank/DDBJ whole genome shotgun (WGS) entry which is preliminary data.</text>
</comment>
<dbReference type="PROSITE" id="PS51318">
    <property type="entry name" value="TAT"/>
    <property type="match status" value="1"/>
</dbReference>
<evidence type="ECO:0000256" key="1">
    <source>
        <dbReference type="ARBA" id="ARBA00005011"/>
    </source>
</evidence>
<dbReference type="PANTHER" id="PTHR43643">
    <property type="entry name" value="HISTIDINOL-PHOSPHATE AMINOTRANSFERASE 2"/>
    <property type="match status" value="1"/>
</dbReference>
<dbReference type="InterPro" id="IPR015421">
    <property type="entry name" value="PyrdxlP-dep_Trfase_major"/>
</dbReference>
<keyword evidence="7" id="KW-0663">Pyridoxal phosphate</keyword>
<dbReference type="Gene3D" id="3.40.640.10">
    <property type="entry name" value="Type I PLP-dependent aspartate aminotransferase-like (Major domain)"/>
    <property type="match status" value="1"/>
</dbReference>
<evidence type="ECO:0000259" key="10">
    <source>
        <dbReference type="Pfam" id="PF00155"/>
    </source>
</evidence>
<dbReference type="EC" id="2.6.1.9" evidence="3"/>
<keyword evidence="4 11" id="KW-0032">Aminotransferase</keyword>
<name>A0A8J2V5Z7_9PROT</name>
<dbReference type="CDD" id="cd00609">
    <property type="entry name" value="AAT_like"/>
    <property type="match status" value="1"/>
</dbReference>
<dbReference type="InterPro" id="IPR004839">
    <property type="entry name" value="Aminotransferase_I/II_large"/>
</dbReference>
<evidence type="ECO:0000256" key="2">
    <source>
        <dbReference type="ARBA" id="ARBA00007970"/>
    </source>
</evidence>
<dbReference type="Proteomes" id="UP000613582">
    <property type="component" value="Unassembled WGS sequence"/>
</dbReference>
<keyword evidence="6" id="KW-0808">Transferase</keyword>
<feature type="domain" description="Aminotransferase class I/classII large" evidence="10">
    <location>
        <begin position="55"/>
        <end position="377"/>
    </location>
</feature>
<dbReference type="Gene3D" id="3.90.1150.10">
    <property type="entry name" value="Aspartate Aminotransferase, domain 1"/>
    <property type="match status" value="1"/>
</dbReference>
<evidence type="ECO:0000256" key="4">
    <source>
        <dbReference type="ARBA" id="ARBA00022576"/>
    </source>
</evidence>
<evidence type="ECO:0000256" key="5">
    <source>
        <dbReference type="ARBA" id="ARBA00022605"/>
    </source>
</evidence>
<reference evidence="11" key="2">
    <citation type="submission" date="2020-09" db="EMBL/GenBank/DDBJ databases">
        <authorList>
            <person name="Sun Q."/>
            <person name="Zhou Y."/>
        </authorList>
    </citation>
    <scope>NUCLEOTIDE SEQUENCE</scope>
    <source>
        <strain evidence="11">CGMCC 1.12921</strain>
    </source>
</reference>
<comment type="catalytic activity">
    <reaction evidence="9">
        <text>L-histidinol phosphate + 2-oxoglutarate = 3-(imidazol-4-yl)-2-oxopropyl phosphate + L-glutamate</text>
        <dbReference type="Rhea" id="RHEA:23744"/>
        <dbReference type="ChEBI" id="CHEBI:16810"/>
        <dbReference type="ChEBI" id="CHEBI:29985"/>
        <dbReference type="ChEBI" id="CHEBI:57766"/>
        <dbReference type="ChEBI" id="CHEBI:57980"/>
        <dbReference type="EC" id="2.6.1.9"/>
    </reaction>
</comment>
<organism evidence="11 12">
    <name type="scientific">Aquisalinus flavus</name>
    <dbReference type="NCBI Taxonomy" id="1526572"/>
    <lineage>
        <taxon>Bacteria</taxon>
        <taxon>Pseudomonadati</taxon>
        <taxon>Pseudomonadota</taxon>
        <taxon>Alphaproteobacteria</taxon>
        <taxon>Parvularculales</taxon>
        <taxon>Parvularculaceae</taxon>
        <taxon>Aquisalinus</taxon>
    </lineage>
</organism>
<reference evidence="11" key="1">
    <citation type="journal article" date="2014" name="Int. J. Syst. Evol. Microbiol.">
        <title>Complete genome sequence of Corynebacterium casei LMG S-19264T (=DSM 44701T), isolated from a smear-ripened cheese.</title>
        <authorList>
            <consortium name="US DOE Joint Genome Institute (JGI-PGF)"/>
            <person name="Walter F."/>
            <person name="Albersmeier A."/>
            <person name="Kalinowski J."/>
            <person name="Ruckert C."/>
        </authorList>
    </citation>
    <scope>NUCLEOTIDE SEQUENCE</scope>
    <source>
        <strain evidence="11">CGMCC 1.12921</strain>
    </source>
</reference>
<sequence>MAQDHSRRLFLRGAIGTGALAAGLGKAGAMEAAFPPPGMSVEQSHILGPGPGIALLSRNENPYGPAPSALKMIDYAARKGAYYAGDEAYSTLTGMIAEKNGVAPDQVVLTTGSGEALCAIALIYGQDGPIVAPRLFWDTTALYAANLGMATIERVPLTGGMEVDLPAIEARVNEATGLVQLCNPNNPTGLVSGPDMIKPAVRRMAAKTTVLVDEAYIELANDPEGTSCVDLVREGHDVIIARTFSKIYGMAGIRVGYTISSAETAEKIRSTAMSWIAGTGIAAAIGCYNDEAFLAMSKGKVVEGRQMVQDTVAALGLTALPSQTNFVYFKSGKPANEVRAAMNEKKISVRGQYMDYADWTRVSMGRLEDVTRFCKALPEVIEA</sequence>
<evidence type="ECO:0000256" key="7">
    <source>
        <dbReference type="ARBA" id="ARBA00022898"/>
    </source>
</evidence>
<dbReference type="InterPro" id="IPR015424">
    <property type="entry name" value="PyrdxlP-dep_Trfase"/>
</dbReference>
<keyword evidence="12" id="KW-1185">Reference proteome</keyword>
<dbReference type="GO" id="GO:0000105">
    <property type="term" value="P:L-histidine biosynthetic process"/>
    <property type="evidence" value="ECO:0007669"/>
    <property type="project" value="UniProtKB-KW"/>
</dbReference>
<dbReference type="GO" id="GO:0004400">
    <property type="term" value="F:histidinol-phosphate transaminase activity"/>
    <property type="evidence" value="ECO:0007669"/>
    <property type="project" value="UniProtKB-EC"/>
</dbReference>
<evidence type="ECO:0000256" key="8">
    <source>
        <dbReference type="ARBA" id="ARBA00023102"/>
    </source>
</evidence>
<evidence type="ECO:0000313" key="12">
    <source>
        <dbReference type="Proteomes" id="UP000613582"/>
    </source>
</evidence>